<evidence type="ECO:0000256" key="1">
    <source>
        <dbReference type="ARBA" id="ARBA00008779"/>
    </source>
</evidence>
<dbReference type="PROSITE" id="PS00149">
    <property type="entry name" value="SULFATASE_2"/>
    <property type="match status" value="1"/>
</dbReference>
<dbReference type="Proteomes" id="UP000215441">
    <property type="component" value="Unassembled WGS sequence"/>
</dbReference>
<reference evidence="6 7" key="1">
    <citation type="submission" date="2017-07" db="EMBL/GenBank/DDBJ databases">
        <title>Acidovorax KNDSW TSA 6 genome sequence and assembly.</title>
        <authorList>
            <person name="Mayilraj S."/>
        </authorList>
    </citation>
    <scope>NUCLEOTIDE SEQUENCE [LARGE SCALE GENOMIC DNA]</scope>
    <source>
        <strain evidence="6 7">KNDSW-TSA6</strain>
    </source>
</reference>
<dbReference type="InterPro" id="IPR050738">
    <property type="entry name" value="Sulfatase"/>
</dbReference>
<dbReference type="GO" id="GO:0004065">
    <property type="term" value="F:arylsulfatase activity"/>
    <property type="evidence" value="ECO:0007669"/>
    <property type="project" value="TreeGrafter"/>
</dbReference>
<sequence length="450" mass="50208">MSTTANNSTVAQAPNIVFILADDLGWADLSVYGQADFTTPHLDALAGEGVRFTQAYANSAVCSATRFALITGRYQYRLRGGLEEPLVRKAHVHGLPPEHPTLPSLLRDAGYDTALIGKWHLGSLPTFGPLKSGYDRFFGNYGGAIDYFTHKPGVGDAVARDLYEGEVPVERVGYYTQLLADEATQWIGERSAAKPFFLSLHFTAPHWPWVGPEDEEISLGLKDLFHYDGGNLATYARMVRSLDKAVGQVLDALKAQGLADNTIVVFTSDNGGERFSKTWPFTGQKTELLEGGIRVPTLLRWPVRIAPQVSEQVTATMDWLPTLLAAAGVAPSADYPPDGENILPVLESHAPAYPRTLFWRYKSQRQRAVREGRYKYLRINDNEFLFDVEDDTLERANLRDKHPEVFERLRAAWEQWNAQFLPITDEVITHGLSPDIQADRYVPDLAERGM</sequence>
<accession>A0A235EJD6</accession>
<evidence type="ECO:0000256" key="4">
    <source>
        <dbReference type="ARBA" id="ARBA00022837"/>
    </source>
</evidence>
<dbReference type="AlphaFoldDB" id="A0A235EJD6"/>
<dbReference type="InterPro" id="IPR000917">
    <property type="entry name" value="Sulfatase_N"/>
</dbReference>
<dbReference type="Pfam" id="PF00884">
    <property type="entry name" value="Sulfatase"/>
    <property type="match status" value="1"/>
</dbReference>
<keyword evidence="2" id="KW-0479">Metal-binding</keyword>
<evidence type="ECO:0000256" key="3">
    <source>
        <dbReference type="ARBA" id="ARBA00022801"/>
    </source>
</evidence>
<keyword evidence="7" id="KW-1185">Reference proteome</keyword>
<proteinExistence type="inferred from homology"/>
<keyword evidence="4" id="KW-0106">Calcium</keyword>
<organism evidence="6 7">
    <name type="scientific">Acidovorax kalamii</name>
    <dbReference type="NCBI Taxonomy" id="2004485"/>
    <lineage>
        <taxon>Bacteria</taxon>
        <taxon>Pseudomonadati</taxon>
        <taxon>Pseudomonadota</taxon>
        <taxon>Betaproteobacteria</taxon>
        <taxon>Burkholderiales</taxon>
        <taxon>Comamonadaceae</taxon>
        <taxon>Acidovorax</taxon>
    </lineage>
</organism>
<comment type="similarity">
    <text evidence="1">Belongs to the sulfatase family.</text>
</comment>
<dbReference type="PANTHER" id="PTHR42693">
    <property type="entry name" value="ARYLSULFATASE FAMILY MEMBER"/>
    <property type="match status" value="1"/>
</dbReference>
<protein>
    <submittedName>
        <fullName evidence="6">Twin-arginine translocation pathway signal protein</fullName>
    </submittedName>
</protein>
<gene>
    <name evidence="6" type="ORF">CBY09_15740</name>
</gene>
<dbReference type="InterPro" id="IPR024607">
    <property type="entry name" value="Sulfatase_CS"/>
</dbReference>
<evidence type="ECO:0000256" key="2">
    <source>
        <dbReference type="ARBA" id="ARBA00022723"/>
    </source>
</evidence>
<name>A0A235EJD6_9BURK</name>
<dbReference type="Gene3D" id="3.30.1120.10">
    <property type="match status" value="1"/>
</dbReference>
<evidence type="ECO:0000259" key="5">
    <source>
        <dbReference type="Pfam" id="PF00884"/>
    </source>
</evidence>
<dbReference type="RefSeq" id="WP_094290536.1">
    <property type="nucleotide sequence ID" value="NZ_NOIG01000010.1"/>
</dbReference>
<feature type="domain" description="Sulfatase N-terminal" evidence="5">
    <location>
        <begin position="14"/>
        <end position="329"/>
    </location>
</feature>
<dbReference type="OrthoDB" id="9766107at2"/>
<evidence type="ECO:0000313" key="7">
    <source>
        <dbReference type="Proteomes" id="UP000215441"/>
    </source>
</evidence>
<dbReference type="Gene3D" id="3.40.720.10">
    <property type="entry name" value="Alkaline Phosphatase, subunit A"/>
    <property type="match status" value="1"/>
</dbReference>
<evidence type="ECO:0000313" key="6">
    <source>
        <dbReference type="EMBL" id="OYD49114.1"/>
    </source>
</evidence>
<dbReference type="SUPFAM" id="SSF53649">
    <property type="entry name" value="Alkaline phosphatase-like"/>
    <property type="match status" value="1"/>
</dbReference>
<comment type="caution">
    <text evidence="6">The sequence shown here is derived from an EMBL/GenBank/DDBJ whole genome shotgun (WGS) entry which is preliminary data.</text>
</comment>
<keyword evidence="3" id="KW-0378">Hydrolase</keyword>
<dbReference type="GO" id="GO:0046872">
    <property type="term" value="F:metal ion binding"/>
    <property type="evidence" value="ECO:0007669"/>
    <property type="project" value="UniProtKB-KW"/>
</dbReference>
<dbReference type="InterPro" id="IPR017850">
    <property type="entry name" value="Alkaline_phosphatase_core_sf"/>
</dbReference>
<dbReference type="EMBL" id="NOIG01000010">
    <property type="protein sequence ID" value="OYD49114.1"/>
    <property type="molecule type" value="Genomic_DNA"/>
</dbReference>
<dbReference type="PANTHER" id="PTHR42693:SF53">
    <property type="entry name" value="ENDO-4-O-SULFATASE"/>
    <property type="match status" value="1"/>
</dbReference>